<feature type="region of interest" description="Disordered" evidence="2">
    <location>
        <begin position="236"/>
        <end position="268"/>
    </location>
</feature>
<evidence type="ECO:0000313" key="3">
    <source>
        <dbReference type="EMBL" id="SMA34461.1"/>
    </source>
</evidence>
<keyword evidence="1" id="KW-0175">Coiled coil</keyword>
<feature type="coiled-coil region" evidence="1">
    <location>
        <begin position="1435"/>
        <end position="1473"/>
    </location>
</feature>
<dbReference type="Proteomes" id="UP000196573">
    <property type="component" value="Unassembled WGS sequence"/>
</dbReference>
<proteinExistence type="predicted"/>
<feature type="region of interest" description="Disordered" evidence="2">
    <location>
        <begin position="1054"/>
        <end position="1075"/>
    </location>
</feature>
<dbReference type="EMBL" id="FWPT01000001">
    <property type="protein sequence ID" value="SMA34461.1"/>
    <property type="molecule type" value="Genomic_DNA"/>
</dbReference>
<feature type="region of interest" description="Disordered" evidence="2">
    <location>
        <begin position="1"/>
        <end position="102"/>
    </location>
</feature>
<keyword evidence="4" id="KW-1185">Reference proteome</keyword>
<gene>
    <name evidence="3" type="primary">smc_1</name>
    <name evidence="3" type="ORF">EHSB41UT_00396</name>
</gene>
<feature type="coiled-coil region" evidence="1">
    <location>
        <begin position="544"/>
        <end position="617"/>
    </location>
</feature>
<dbReference type="RefSeq" id="WP_087106372.1">
    <property type="nucleotide sequence ID" value="NZ_CBCSCN010000004.1"/>
</dbReference>
<feature type="compositionally biased region" description="Basic and acidic residues" evidence="2">
    <location>
        <begin position="246"/>
        <end position="266"/>
    </location>
</feature>
<feature type="coiled-coil region" evidence="1">
    <location>
        <begin position="1187"/>
        <end position="1224"/>
    </location>
</feature>
<accession>A0A1X7AEF3</accession>
<evidence type="ECO:0000256" key="1">
    <source>
        <dbReference type="SAM" id="Coils"/>
    </source>
</evidence>
<organism evidence="3 4">
    <name type="scientific">Parendozoicomonas haliclonae</name>
    <dbReference type="NCBI Taxonomy" id="1960125"/>
    <lineage>
        <taxon>Bacteria</taxon>
        <taxon>Pseudomonadati</taxon>
        <taxon>Pseudomonadota</taxon>
        <taxon>Gammaproteobacteria</taxon>
        <taxon>Oceanospirillales</taxon>
        <taxon>Endozoicomonadaceae</taxon>
        <taxon>Parendozoicomonas</taxon>
    </lineage>
</organism>
<feature type="coiled-coil region" evidence="1">
    <location>
        <begin position="341"/>
        <end position="375"/>
    </location>
</feature>
<feature type="region of interest" description="Disordered" evidence="2">
    <location>
        <begin position="1324"/>
        <end position="1372"/>
    </location>
</feature>
<reference evidence="3 4" key="1">
    <citation type="submission" date="2017-03" db="EMBL/GenBank/DDBJ databases">
        <authorList>
            <person name="Afonso C.L."/>
            <person name="Miller P.J."/>
            <person name="Scott M.A."/>
            <person name="Spackman E."/>
            <person name="Goraichik I."/>
            <person name="Dimitrov K.M."/>
            <person name="Suarez D.L."/>
            <person name="Swayne D.E."/>
        </authorList>
    </citation>
    <scope>NUCLEOTIDE SEQUENCE [LARGE SCALE GENOMIC DNA]</scope>
    <source>
        <strain evidence="3">SB41UT1</strain>
    </source>
</reference>
<sequence>MGKGVTGSNGQKPSGVTIGVENLTPNTQPKPTAKRFTPKPGNQPHPHDKKLYDRNASPAHVSLPSFIPPESRELLEYPKTIPTETTDRQKQQQARLQQGVNKTRATGVRGTEHLAKLKPIDVICTPTRGVLGARAEQQTPGWKVQAGFGNLSHSGVEIHSSSINLDEPIAVTCRNVNVNSLISLFQEKGPFLPLPLTEHIDSPALAPEDELLEQTHELVQQTDEALKQTKALQTETLSTTSHVKGKAKEAEQLRHSLSETSRETGQLKKRSHKLLTQASVSSSQIHQITQHPPESPKAVELLQKRLLQHESTIGSLLKENAALQDHQQQLTKDLNTKASAIKALHHELELAKQAKQNLEAQLQQLKSTDVELRLRQQTLEQNSKRLGQKVVALQQALDKKTNTLEVVSQQLAKSKVRSHQLQNQINEQLRDNIALKKANEDLTKNYSLTASQLDTTKEAMAQVVEKLKDSHTRLGKAQFELKQTQQALLTSQNSETALKTEINKHLEQDKLSRQTIGDLSTQLEEAKLRATTAEHVAEDALDLTEATQQENKALKQSLSDTEKQVKQAQNQLDLHKKSLEEQKQFTVHIKKQHEQQLAEISRENSGLRNQLFDHKQETKKLVQTIQGVVPPSRPTHTSLHAAVGSLVISHSSLSKALTQERTRNNEVQHELHTTQLSLEQKSRELDKEREQLLNTQKQVTTLGQQLDQQKLEHGETLKKLEDASHKLEVSKKTETELQKQNQSLQTQLTTATTQKDQEAAALREQLNSALKEIETLKTKNQTLTQDLSKEKENSQANLETIKQLEEQIRLSSIESLKTQKLLTQLKTELQDSKKQISLLTKRNNDQDHTLQQSEEELRKSSTELSEAKAKVSSLQAEIEKLTQQLQAKESVDRTNAQLMEQLTRSETTRNSLLEEFTVLQATHKDVVSQRASIVAELAGLKELQHTTQEENSRLKKQELELQQQLSDNSRLSEEGKQQLQTRINELQDNLKTTEQANVHFQSQIRELNETLNSKETALTEKQQQVNQLQSSLDKISGDAATTQEKLNNELKILRQSEQTAREETGKVNTARSEQERVLAETRKQLSEQSDLAKNLSEQLLTAQKQQAELNAQMLNQKQAYDQETKALKATASQKQKEFASLSAEQQALKKAKQALVEQNTKLSTAIGKLKTVNAGQSEQITTLNTMMEKALKGLEKSEEKVKTLETVVSKAQAIEQQNHQLRTQWLTLRKDLSETISQITSESDAKPETPNSLPPEQLELDDQSLRNAIDELKSKWKALILSNEKLTASNSQIRDKLSEAKEELSKQTKQVGYLSIQLGESEKHKLDAEQAHKDSQKQLSDEISKSRALTEQLGESDELKSSVEQSLQRSMKKVKELEKKLTREKVRTDSWEQDCRKSWKELEAAEKKLAILAKQKALPSPPETSKPDSSDSAAKADLHKEITRLNKELTELKDLYQQDVMVTEEEVDQLSKDKLDHGTQIARRNEALRMLVEILATSQQNITELQELLRKAEPAGKYDAIADMVSSLGLNSPTIPHELGPILSRFSEWKIVPKAANQQLAAEYAAGLIHNILPTDESKQLEETIRLTPQSSQEYDSGFSSNTSDDEDVTEGIGAGQTRITKPLSPSKLRKISQEKGSPSRIKAQTPPTPILDHPLRVN</sequence>
<feature type="region of interest" description="Disordered" evidence="2">
    <location>
        <begin position="1588"/>
        <end position="1659"/>
    </location>
</feature>
<evidence type="ECO:0000256" key="2">
    <source>
        <dbReference type="SAM" id="MobiDB-lite"/>
    </source>
</evidence>
<evidence type="ECO:0000313" key="4">
    <source>
        <dbReference type="Proteomes" id="UP000196573"/>
    </source>
</evidence>
<feature type="coiled-coil region" evidence="1">
    <location>
        <begin position="1283"/>
        <end position="1310"/>
    </location>
</feature>
<feature type="region of interest" description="Disordered" evidence="2">
    <location>
        <begin position="1414"/>
        <end position="1435"/>
    </location>
</feature>
<feature type="compositionally biased region" description="Basic and acidic residues" evidence="2">
    <location>
        <begin position="1324"/>
        <end position="1345"/>
    </location>
</feature>
<feature type="region of interest" description="Disordered" evidence="2">
    <location>
        <begin position="1238"/>
        <end position="1257"/>
    </location>
</feature>
<feature type="compositionally biased region" description="Basic and acidic residues" evidence="2">
    <location>
        <begin position="1425"/>
        <end position="1435"/>
    </location>
</feature>
<feature type="compositionally biased region" description="Polar residues" evidence="2">
    <location>
        <begin position="1588"/>
        <end position="1603"/>
    </location>
</feature>
<protein>
    <submittedName>
        <fullName evidence="3">Chromosome partition protein Smc</fullName>
    </submittedName>
</protein>
<name>A0A1X7AEF3_9GAMM</name>
<feature type="compositionally biased region" description="Basic and acidic residues" evidence="2">
    <location>
        <begin position="1054"/>
        <end position="1065"/>
    </location>
</feature>